<dbReference type="Proteomes" id="UP000095283">
    <property type="component" value="Unplaced"/>
</dbReference>
<keyword evidence="1" id="KW-1185">Reference proteome</keyword>
<evidence type="ECO:0000313" key="2">
    <source>
        <dbReference type="WBParaSite" id="Hba_13746"/>
    </source>
</evidence>
<name>A0A1I7X8C4_HETBA</name>
<dbReference type="AlphaFoldDB" id="A0A1I7X8C4"/>
<sequence>MSPAVTPWFSSLEGAGANNPSFRVYDRGSLGKNAAEASQSI</sequence>
<accession>A0A1I7X8C4</accession>
<reference evidence="2" key="1">
    <citation type="submission" date="2016-11" db="UniProtKB">
        <authorList>
            <consortium name="WormBaseParasite"/>
        </authorList>
    </citation>
    <scope>IDENTIFICATION</scope>
</reference>
<evidence type="ECO:0000313" key="1">
    <source>
        <dbReference type="Proteomes" id="UP000095283"/>
    </source>
</evidence>
<dbReference type="WBParaSite" id="Hba_13746">
    <property type="protein sequence ID" value="Hba_13746"/>
    <property type="gene ID" value="Hba_13746"/>
</dbReference>
<proteinExistence type="predicted"/>
<protein>
    <submittedName>
        <fullName evidence="2">Glutathione S-transferase</fullName>
    </submittedName>
</protein>
<organism evidence="1 2">
    <name type="scientific">Heterorhabditis bacteriophora</name>
    <name type="common">Entomopathogenic nematode worm</name>
    <dbReference type="NCBI Taxonomy" id="37862"/>
    <lineage>
        <taxon>Eukaryota</taxon>
        <taxon>Metazoa</taxon>
        <taxon>Ecdysozoa</taxon>
        <taxon>Nematoda</taxon>
        <taxon>Chromadorea</taxon>
        <taxon>Rhabditida</taxon>
        <taxon>Rhabditina</taxon>
        <taxon>Rhabditomorpha</taxon>
        <taxon>Strongyloidea</taxon>
        <taxon>Heterorhabditidae</taxon>
        <taxon>Heterorhabditis</taxon>
    </lineage>
</organism>